<dbReference type="PANTHER" id="PTHR23073">
    <property type="entry name" value="26S PROTEASOME REGULATORY SUBUNIT"/>
    <property type="match status" value="1"/>
</dbReference>
<comment type="similarity">
    <text evidence="1">Belongs to the AAA ATPase family.</text>
</comment>
<dbReference type="InterPro" id="IPR054472">
    <property type="entry name" value="WHD"/>
</dbReference>
<dbReference type="GO" id="GO:0005524">
    <property type="term" value="F:ATP binding"/>
    <property type="evidence" value="ECO:0007669"/>
    <property type="project" value="UniProtKB-KW"/>
</dbReference>
<evidence type="ECO:0000256" key="3">
    <source>
        <dbReference type="ARBA" id="ARBA00022840"/>
    </source>
</evidence>
<name>A0A660L8L7_9ACTN</name>
<dbReference type="Proteomes" id="UP000278962">
    <property type="component" value="Unassembled WGS sequence"/>
</dbReference>
<dbReference type="InterPro" id="IPR027417">
    <property type="entry name" value="P-loop_NTPase"/>
</dbReference>
<dbReference type="AlphaFoldDB" id="A0A660L8L7"/>
<organism evidence="5 6">
    <name type="scientific">Solirubrobacter pauli</name>
    <dbReference type="NCBI Taxonomy" id="166793"/>
    <lineage>
        <taxon>Bacteria</taxon>
        <taxon>Bacillati</taxon>
        <taxon>Actinomycetota</taxon>
        <taxon>Thermoleophilia</taxon>
        <taxon>Solirubrobacterales</taxon>
        <taxon>Solirubrobacteraceae</taxon>
        <taxon>Solirubrobacter</taxon>
    </lineage>
</organism>
<keyword evidence="3" id="KW-0067">ATP-binding</keyword>
<sequence length="661" mass="71662">MTEISFGFIDRRVMAAVERVAASDPDPGDPFRGLYISDEVALRLSHGEGSADSDGRLQEVVRALGLDLLEAAVLAVCSATELNPRYGRLYAYLQDDVTRKLPSPRLVGQLLEGEGLTPADVMVAFDAGGRLRSLGALKLLGDAQTPLAERPIKIADRLAAVLLGGRMDESPQPTRLRLIDLPAHDPGRAEAVEMMAALLARPSHLPIVLAGPDADTLIATALGRPLVAVHVRDLGDKDVMAEAALISALEDRPIVFEGLEDVEPADRARTLRAIEARPERTVLAAPTRTAALALGERTVLLVEAGPPSFAERRQAWADLTGVADTDDVAAKFRLSMTQIIEAAEVARLSAVARGLETPERSDLDAGARQASSSKLGELAARLPPGYKWEDLVVPPKQTEQLQSISAYLRHRDRVLSDWGYERTVSRTQGLKVLFAGESGTGKTMGSQVIAAELGLEIFRVDLATTVSKYIGETEKNLDRIFGAAEGSNAILFFDEADALFGKRSETSDSHDRYANIEVAYLLQKMEGYPGAVILATNFRRNIDDAFIRRLDFVIDFPFPEKEDRKRIWQKVLPPEAPLADDIDLDFLAEKFKLSGGAIRNCSLAGAFEAADDDSPIGMRHLVRAVANEYGKQGRLTLEADFGSFHEVIKVGAKAAAGNGFR</sequence>
<dbReference type="InterPro" id="IPR003959">
    <property type="entry name" value="ATPase_AAA_core"/>
</dbReference>
<keyword evidence="2" id="KW-0547">Nucleotide-binding</keyword>
<dbReference type="GO" id="GO:0016887">
    <property type="term" value="F:ATP hydrolysis activity"/>
    <property type="evidence" value="ECO:0007669"/>
    <property type="project" value="InterPro"/>
</dbReference>
<accession>A0A660L8L7</accession>
<dbReference type="Gene3D" id="3.40.50.300">
    <property type="entry name" value="P-loop containing nucleotide triphosphate hydrolases"/>
    <property type="match status" value="1"/>
</dbReference>
<comment type="caution">
    <text evidence="5">The sequence shown here is derived from an EMBL/GenBank/DDBJ whole genome shotgun (WGS) entry which is preliminary data.</text>
</comment>
<dbReference type="SUPFAM" id="SSF52540">
    <property type="entry name" value="P-loop containing nucleoside triphosphate hydrolases"/>
    <property type="match status" value="1"/>
</dbReference>
<feature type="domain" description="AAA+ ATPase" evidence="4">
    <location>
        <begin position="428"/>
        <end position="560"/>
    </location>
</feature>
<keyword evidence="6" id="KW-1185">Reference proteome</keyword>
<dbReference type="SMART" id="SM00382">
    <property type="entry name" value="AAA"/>
    <property type="match status" value="1"/>
</dbReference>
<evidence type="ECO:0000313" key="6">
    <source>
        <dbReference type="Proteomes" id="UP000278962"/>
    </source>
</evidence>
<evidence type="ECO:0000256" key="1">
    <source>
        <dbReference type="ARBA" id="ARBA00006914"/>
    </source>
</evidence>
<reference evidence="5 6" key="1">
    <citation type="submission" date="2018-10" db="EMBL/GenBank/DDBJ databases">
        <title>Genomic Encyclopedia of Archaeal and Bacterial Type Strains, Phase II (KMG-II): from individual species to whole genera.</title>
        <authorList>
            <person name="Goeker M."/>
        </authorList>
    </citation>
    <scope>NUCLEOTIDE SEQUENCE [LARGE SCALE GENOMIC DNA]</scope>
    <source>
        <strain evidence="5 6">DSM 14954</strain>
    </source>
</reference>
<dbReference type="OrthoDB" id="9802352at2"/>
<gene>
    <name evidence="5" type="ORF">C8N24_1184</name>
</gene>
<protein>
    <submittedName>
        <fullName evidence="5">ATPase family protein associated with various cellular activities (AAA)</fullName>
    </submittedName>
</protein>
<dbReference type="Pfam" id="PF00004">
    <property type="entry name" value="AAA"/>
    <property type="match status" value="1"/>
</dbReference>
<proteinExistence type="inferred from homology"/>
<evidence type="ECO:0000313" key="5">
    <source>
        <dbReference type="EMBL" id="RKQ91362.1"/>
    </source>
</evidence>
<dbReference type="EMBL" id="RBIL01000001">
    <property type="protein sequence ID" value="RKQ91362.1"/>
    <property type="molecule type" value="Genomic_DNA"/>
</dbReference>
<dbReference type="CDD" id="cd19481">
    <property type="entry name" value="RecA-like_protease"/>
    <property type="match status" value="1"/>
</dbReference>
<dbReference type="InterPro" id="IPR003593">
    <property type="entry name" value="AAA+_ATPase"/>
</dbReference>
<dbReference type="RefSeq" id="WP_121248906.1">
    <property type="nucleotide sequence ID" value="NZ_RBIL01000001.1"/>
</dbReference>
<dbReference type="InterPro" id="IPR050221">
    <property type="entry name" value="26S_Proteasome_ATPase"/>
</dbReference>
<evidence type="ECO:0000256" key="2">
    <source>
        <dbReference type="ARBA" id="ARBA00022741"/>
    </source>
</evidence>
<dbReference type="Pfam" id="PF22977">
    <property type="entry name" value="WHD"/>
    <property type="match status" value="1"/>
</dbReference>
<evidence type="ECO:0000259" key="4">
    <source>
        <dbReference type="SMART" id="SM00382"/>
    </source>
</evidence>